<comment type="caution">
    <text evidence="4">The sequence shown here is derived from an EMBL/GenBank/DDBJ whole genome shotgun (WGS) entry which is preliminary data.</text>
</comment>
<evidence type="ECO:0000313" key="5">
    <source>
        <dbReference type="Proteomes" id="UP000644749"/>
    </source>
</evidence>
<feature type="compositionally biased region" description="Polar residues" evidence="1">
    <location>
        <begin position="1"/>
        <end position="10"/>
    </location>
</feature>
<feature type="region of interest" description="Disordered" evidence="1">
    <location>
        <begin position="1"/>
        <end position="26"/>
    </location>
</feature>
<dbReference type="RefSeq" id="WP_191311799.1">
    <property type="nucleotide sequence ID" value="NZ_BNCL01000016.1"/>
</dbReference>
<dbReference type="EMBL" id="JAESHT010000018">
    <property type="protein sequence ID" value="MBL3675156.1"/>
    <property type="molecule type" value="Genomic_DNA"/>
</dbReference>
<dbReference type="InterPro" id="IPR036388">
    <property type="entry name" value="WH-like_DNA-bd_sf"/>
</dbReference>
<name>A0ABS1S8U0_9RHOB</name>
<evidence type="ECO:0000256" key="1">
    <source>
        <dbReference type="SAM" id="MobiDB-lite"/>
    </source>
</evidence>
<accession>A0ABS1S8U0</accession>
<dbReference type="InterPro" id="IPR005090">
    <property type="entry name" value="RepC_N"/>
</dbReference>
<dbReference type="Gene3D" id="1.10.10.10">
    <property type="entry name" value="Winged helix-like DNA-binding domain superfamily/Winged helix DNA-binding domain"/>
    <property type="match status" value="1"/>
</dbReference>
<evidence type="ECO:0000259" key="2">
    <source>
        <dbReference type="Pfam" id="PF03428"/>
    </source>
</evidence>
<organism evidence="4 5">
    <name type="scientific">Paracoccus aerius</name>
    <dbReference type="NCBI Taxonomy" id="1915382"/>
    <lineage>
        <taxon>Bacteria</taxon>
        <taxon>Pseudomonadati</taxon>
        <taxon>Pseudomonadota</taxon>
        <taxon>Alphaproteobacteria</taxon>
        <taxon>Rhodobacterales</taxon>
        <taxon>Paracoccaceae</taxon>
        <taxon>Paracoccus</taxon>
    </lineage>
</organism>
<feature type="domain" description="Plasmid replication protein C N-terminal" evidence="2">
    <location>
        <begin position="18"/>
        <end position="177"/>
    </location>
</feature>
<feature type="region of interest" description="Disordered" evidence="1">
    <location>
        <begin position="228"/>
        <end position="255"/>
    </location>
</feature>
<dbReference type="Proteomes" id="UP000644749">
    <property type="component" value="Unassembled WGS sequence"/>
</dbReference>
<dbReference type="NCBIfam" id="NF040974">
    <property type="entry name" value="RepABC_RepC"/>
    <property type="match status" value="1"/>
</dbReference>
<proteinExistence type="predicted"/>
<keyword evidence="5" id="KW-1185">Reference proteome</keyword>
<evidence type="ECO:0000259" key="3">
    <source>
        <dbReference type="Pfam" id="PF11800"/>
    </source>
</evidence>
<feature type="compositionally biased region" description="Basic and acidic residues" evidence="1">
    <location>
        <begin position="11"/>
        <end position="20"/>
    </location>
</feature>
<protein>
    <submittedName>
        <fullName evidence="4">Replication initiation protein</fullName>
    </submittedName>
</protein>
<dbReference type="SUPFAM" id="SSF46785">
    <property type="entry name" value="Winged helix' DNA-binding domain"/>
    <property type="match status" value="1"/>
</dbReference>
<sequence>MRHISTTSQGRRPEAHRLSADETPLSASWQQSVDKWSLIQDLTDGREALGLTDRNLAVLSALLSFYPGRELRAGALMVFPSNASLSARLHGMPESTLRRHLAALCQAGLINRCDSPNGKRYATRDGQGRIDRVFGFDLRPLLDRAAEIAEAAEDAREARRLVRKTRQSISLLLRDLALSPAEPGMQSGACLAELQRMMRRKLDLAALGQIESRLLCLLADLGSLVEAPEMSGNDSQNERHQQNTDSDDLESVKADEPNELPPLELVLKAAPEIATYAQAPVRNWHDLARVADFVRPMLGITRETWSFARQSLGEGQAAVALSCILQRFSDIRNPGAYLRRLAQAETFRIGPMIKALLRRQEAPGL</sequence>
<dbReference type="InterPro" id="IPR047611">
    <property type="entry name" value="RepABC_RepC"/>
</dbReference>
<evidence type="ECO:0000313" key="4">
    <source>
        <dbReference type="EMBL" id="MBL3675156.1"/>
    </source>
</evidence>
<feature type="domain" description="Plasmid replication protein C C-terminal" evidence="3">
    <location>
        <begin position="262"/>
        <end position="358"/>
    </location>
</feature>
<dbReference type="InterPro" id="IPR021760">
    <property type="entry name" value="RepC_C"/>
</dbReference>
<dbReference type="InterPro" id="IPR036390">
    <property type="entry name" value="WH_DNA-bd_sf"/>
</dbReference>
<dbReference type="Pfam" id="PF11800">
    <property type="entry name" value="RP-C_C"/>
    <property type="match status" value="1"/>
</dbReference>
<dbReference type="Pfam" id="PF03428">
    <property type="entry name" value="RP-C"/>
    <property type="match status" value="1"/>
</dbReference>
<gene>
    <name evidence="4" type="ORF">JL111_16890</name>
</gene>
<reference evidence="4 5" key="1">
    <citation type="submission" date="2021-01" db="EMBL/GenBank/DDBJ databases">
        <title>011410 draft genome.</title>
        <authorList>
            <person name="Lang L."/>
        </authorList>
    </citation>
    <scope>NUCLEOTIDE SEQUENCE [LARGE SCALE GENOMIC DNA]</scope>
    <source>
        <strain evidence="4 5">KCTC 42845</strain>
    </source>
</reference>